<organism evidence="4 5">
    <name type="scientific">Streptomyces mobaraensis (strain ATCC 29032 / DSM 40847 / JCM 4168 / NBRC 13819 / NCIMB 11159 / IPCR 16-22)</name>
    <dbReference type="NCBI Taxonomy" id="1223523"/>
    <lineage>
        <taxon>Bacteria</taxon>
        <taxon>Bacillati</taxon>
        <taxon>Actinomycetota</taxon>
        <taxon>Actinomycetes</taxon>
        <taxon>Kitasatosporales</taxon>
        <taxon>Streptomycetaceae</taxon>
        <taxon>Streptomyces</taxon>
    </lineage>
</organism>
<dbReference type="InterPro" id="IPR036291">
    <property type="entry name" value="NAD(P)-bd_dom_sf"/>
</dbReference>
<protein>
    <submittedName>
        <fullName evidence="4">Putative NAD dependent epimerase/dehydratase family protein</fullName>
    </submittedName>
</protein>
<feature type="domain" description="NAD-dependent epimerase/dehydratase" evidence="2">
    <location>
        <begin position="3"/>
        <end position="215"/>
    </location>
</feature>
<dbReference type="PANTHER" id="PTHR11092">
    <property type="entry name" value="SUGAR NUCLEOTIDE EPIMERASE RELATED"/>
    <property type="match status" value="1"/>
</dbReference>
<dbReference type="PANTHER" id="PTHR11092:SF0">
    <property type="entry name" value="EPIMERASE FAMILY PROTEIN SDR39U1"/>
    <property type="match status" value="1"/>
</dbReference>
<dbReference type="Proteomes" id="UP000011740">
    <property type="component" value="Unassembled WGS sequence"/>
</dbReference>
<dbReference type="STRING" id="1223523.H340_30498"/>
<evidence type="ECO:0000256" key="1">
    <source>
        <dbReference type="ARBA" id="ARBA00009353"/>
    </source>
</evidence>
<comment type="caution">
    <text evidence="4">The sequence shown here is derived from an EMBL/GenBank/DDBJ whole genome shotgun (WGS) entry which is preliminary data.</text>
</comment>
<dbReference type="Pfam" id="PF08338">
    <property type="entry name" value="DUF1731"/>
    <property type="match status" value="1"/>
</dbReference>
<evidence type="ECO:0000259" key="3">
    <source>
        <dbReference type="Pfam" id="PF08338"/>
    </source>
</evidence>
<comment type="similarity">
    <text evidence="1">Belongs to the NAD(P)-dependent epimerase/dehydratase family. SDR39U1 subfamily.</text>
</comment>
<dbReference type="InterPro" id="IPR013549">
    <property type="entry name" value="DUF1731"/>
</dbReference>
<reference evidence="4 5" key="1">
    <citation type="journal article" date="2013" name="Genome Announc.">
        <title>Whole-Genome Shotgun Assembly and Analysis of the Genome of Streptomyces mobaraensis DSM 40847, a Strain for Industrial Production of Microbial Transglutaminase.</title>
        <authorList>
            <person name="Yang H."/>
            <person name="He T."/>
            <person name="Wu W."/>
            <person name="Zhu W."/>
            <person name="Lu B."/>
            <person name="Sun W."/>
        </authorList>
    </citation>
    <scope>NUCLEOTIDE SEQUENCE [LARGE SCALE GENOMIC DNA]</scope>
    <source>
        <strain evidence="4 5">DSM 40847</strain>
    </source>
</reference>
<dbReference type="NCBIfam" id="TIGR01777">
    <property type="entry name" value="yfcH"/>
    <property type="match status" value="1"/>
</dbReference>
<dbReference type="SUPFAM" id="SSF51735">
    <property type="entry name" value="NAD(P)-binding Rossmann-fold domains"/>
    <property type="match status" value="1"/>
</dbReference>
<evidence type="ECO:0000313" key="4">
    <source>
        <dbReference type="EMBL" id="EME96634.1"/>
    </source>
</evidence>
<dbReference type="InterPro" id="IPR010099">
    <property type="entry name" value="SDR39U1"/>
</dbReference>
<name>M3BAP8_STRM1</name>
<dbReference type="PATRIC" id="fig|1223523.3.peg.6191"/>
<proteinExistence type="inferred from homology"/>
<dbReference type="Gene3D" id="3.40.50.720">
    <property type="entry name" value="NAD(P)-binding Rossmann-like Domain"/>
    <property type="match status" value="1"/>
</dbReference>
<evidence type="ECO:0000313" key="5">
    <source>
        <dbReference type="Proteomes" id="UP000011740"/>
    </source>
</evidence>
<evidence type="ECO:0000259" key="2">
    <source>
        <dbReference type="Pfam" id="PF01370"/>
    </source>
</evidence>
<dbReference type="EMBL" id="AORZ01000189">
    <property type="protein sequence ID" value="EME96634.1"/>
    <property type="molecule type" value="Genomic_DNA"/>
</dbReference>
<dbReference type="eggNOG" id="COG1090">
    <property type="taxonomic scope" value="Bacteria"/>
</dbReference>
<accession>M3BAP8</accession>
<sequence length="304" mass="32466">MRIALTGSTGLIGTALIRSLEADGHRVTRFVRRAPRGEDEAAWDPKRQRVDTRALAGCDAVVHLAGAGVGAHRWTEAYKREIRESRVLGTTAVAEAVACLDTPPRVLVSASATGFYGDAGDRVLDEDSPPGRGFLAGVCQEWEAATAPATEAGVRTVLIRTGLVVSRSGGAWGRMFPLFRLGLGGPLGNGRQYWSFISLRDHIAAVRHLLDTPELSGPVNLTAPEPVTNREVARTMGRVLRRPALLPAPAPALRLVLGELASDVLSSQRAVPRRLLDSGFRFAHPDVESAVRAALTPQGRASGR</sequence>
<dbReference type="AlphaFoldDB" id="M3BAP8"/>
<dbReference type="InterPro" id="IPR001509">
    <property type="entry name" value="Epimerase_deHydtase"/>
</dbReference>
<feature type="domain" description="DUF1731" evidence="3">
    <location>
        <begin position="248"/>
        <end position="293"/>
    </location>
</feature>
<dbReference type="Pfam" id="PF01370">
    <property type="entry name" value="Epimerase"/>
    <property type="match status" value="1"/>
</dbReference>
<gene>
    <name evidence="4" type="ORF">H340_30498</name>
</gene>
<dbReference type="RefSeq" id="WP_004955055.1">
    <property type="nucleotide sequence ID" value="NZ_AORZ01000189.1"/>
</dbReference>